<gene>
    <name evidence="1" type="ORF">L6452_36444</name>
</gene>
<evidence type="ECO:0000313" key="2">
    <source>
        <dbReference type="Proteomes" id="UP001055879"/>
    </source>
</evidence>
<organism evidence="1 2">
    <name type="scientific">Arctium lappa</name>
    <name type="common">Greater burdock</name>
    <name type="synonym">Lappa major</name>
    <dbReference type="NCBI Taxonomy" id="4217"/>
    <lineage>
        <taxon>Eukaryota</taxon>
        <taxon>Viridiplantae</taxon>
        <taxon>Streptophyta</taxon>
        <taxon>Embryophyta</taxon>
        <taxon>Tracheophyta</taxon>
        <taxon>Spermatophyta</taxon>
        <taxon>Magnoliopsida</taxon>
        <taxon>eudicotyledons</taxon>
        <taxon>Gunneridae</taxon>
        <taxon>Pentapetalae</taxon>
        <taxon>asterids</taxon>
        <taxon>campanulids</taxon>
        <taxon>Asterales</taxon>
        <taxon>Asteraceae</taxon>
        <taxon>Carduoideae</taxon>
        <taxon>Cardueae</taxon>
        <taxon>Arctiinae</taxon>
        <taxon>Arctium</taxon>
    </lineage>
</organism>
<reference evidence="2" key="1">
    <citation type="journal article" date="2022" name="Mol. Ecol. Resour.">
        <title>The genomes of chicory, endive, great burdock and yacon provide insights into Asteraceae palaeo-polyploidization history and plant inulin production.</title>
        <authorList>
            <person name="Fan W."/>
            <person name="Wang S."/>
            <person name="Wang H."/>
            <person name="Wang A."/>
            <person name="Jiang F."/>
            <person name="Liu H."/>
            <person name="Zhao H."/>
            <person name="Xu D."/>
            <person name="Zhang Y."/>
        </authorList>
    </citation>
    <scope>NUCLEOTIDE SEQUENCE [LARGE SCALE GENOMIC DNA]</scope>
    <source>
        <strain evidence="2">cv. Niubang</strain>
    </source>
</reference>
<name>A0ACB8Y8I1_ARCLA</name>
<evidence type="ECO:0000313" key="1">
    <source>
        <dbReference type="EMBL" id="KAI3681642.1"/>
    </source>
</evidence>
<keyword evidence="2" id="KW-1185">Reference proteome</keyword>
<reference evidence="1 2" key="2">
    <citation type="journal article" date="2022" name="Mol. Ecol. Resour.">
        <title>The genomes of chicory, endive, great burdock and yacon provide insights into Asteraceae paleo-polyploidization history and plant inulin production.</title>
        <authorList>
            <person name="Fan W."/>
            <person name="Wang S."/>
            <person name="Wang H."/>
            <person name="Wang A."/>
            <person name="Jiang F."/>
            <person name="Liu H."/>
            <person name="Zhao H."/>
            <person name="Xu D."/>
            <person name="Zhang Y."/>
        </authorList>
    </citation>
    <scope>NUCLEOTIDE SEQUENCE [LARGE SCALE GENOMIC DNA]</scope>
    <source>
        <strain evidence="2">cv. Niubang</strain>
    </source>
</reference>
<comment type="caution">
    <text evidence="1">The sequence shown here is derived from an EMBL/GenBank/DDBJ whole genome shotgun (WGS) entry which is preliminary data.</text>
</comment>
<dbReference type="EMBL" id="CM042059">
    <property type="protein sequence ID" value="KAI3681642.1"/>
    <property type="molecule type" value="Genomic_DNA"/>
</dbReference>
<sequence>MVLLTLVPLTTLHIDHMTLYTVFAQRDKVEEQMQTVQTKQTVEGMVLNASGIEKEDNIGKQMHIVQAKERGASIDPKESMTEKDDQSPKKKIKAIEKSDKKVAITQKSPNTRSVAKNKSVGKSKGNEKEVINSSVRSLSLTKGNKKVVRKNKEKVVMLQMSTDASRILEELSDQDLVDWYCNILAVF</sequence>
<protein>
    <submittedName>
        <fullName evidence="1">Uncharacterized protein</fullName>
    </submittedName>
</protein>
<proteinExistence type="predicted"/>
<dbReference type="Proteomes" id="UP001055879">
    <property type="component" value="Linkage Group LG13"/>
</dbReference>
<accession>A0ACB8Y8I1</accession>